<evidence type="ECO:0000256" key="5">
    <source>
        <dbReference type="ARBA" id="ARBA00023242"/>
    </source>
</evidence>
<evidence type="ECO:0000256" key="4">
    <source>
        <dbReference type="ARBA" id="ARBA00023163"/>
    </source>
</evidence>
<dbReference type="InterPro" id="IPR050142">
    <property type="entry name" value="MADS-box/MEF2_TF"/>
</dbReference>
<evidence type="ECO:0000256" key="2">
    <source>
        <dbReference type="ARBA" id="ARBA00023015"/>
    </source>
</evidence>
<keyword evidence="6" id="KW-0175">Coiled coil</keyword>
<evidence type="ECO:0000259" key="8">
    <source>
        <dbReference type="PROSITE" id="PS50066"/>
    </source>
</evidence>
<evidence type="ECO:0000256" key="6">
    <source>
        <dbReference type="SAM" id="Coils"/>
    </source>
</evidence>
<sequence>NVTKSKVTFSKHRSTLIRKADELSIFCDFDVALVTFSPTGCVVTKNFTRKRHVRCLELKKMKQLDYISGDEKKKLFHLDNQSNLELQLKKTTVELEILHTNLKEHEVEDEKKASLSQIKWCETNLQNTLQEIKDMKAKLLNDSNTSIRKARAQRSVGRQTPLAYNGTTGNRVLNRGSQNLNSSRLMQQHDLRTCPFRLIQYQFIGIDFIIESHHINICSSMAHTVLLDHLYQSRGVSAGYRGASSSSGFNPLAAGAGLTQHAATPPAYPQIQ</sequence>
<keyword evidence="2" id="KW-0805">Transcription regulation</keyword>
<dbReference type="GO" id="GO:0003677">
    <property type="term" value="F:DNA binding"/>
    <property type="evidence" value="ECO:0007669"/>
    <property type="project" value="UniProtKB-KW"/>
</dbReference>
<feature type="coiled-coil region" evidence="6">
    <location>
        <begin position="88"/>
        <end position="142"/>
    </location>
</feature>
<dbReference type="InterPro" id="IPR036879">
    <property type="entry name" value="TF_MADSbox_sf"/>
</dbReference>
<evidence type="ECO:0000256" key="7">
    <source>
        <dbReference type="SAM" id="MobiDB-lite"/>
    </source>
</evidence>
<dbReference type="SMART" id="SM00432">
    <property type="entry name" value="MADS"/>
    <property type="match status" value="1"/>
</dbReference>
<dbReference type="AlphaFoldDB" id="A0A5D3ABJ2"/>
<dbReference type="SUPFAM" id="SSF55455">
    <property type="entry name" value="SRF-like"/>
    <property type="match status" value="1"/>
</dbReference>
<feature type="domain" description="MADS-box" evidence="8">
    <location>
        <begin position="1"/>
        <end position="40"/>
    </location>
</feature>
<feature type="non-terminal residue" evidence="9">
    <location>
        <position position="1"/>
    </location>
</feature>
<evidence type="ECO:0000313" key="10">
    <source>
        <dbReference type="Proteomes" id="UP000323597"/>
    </source>
</evidence>
<comment type="subcellular location">
    <subcellularLocation>
        <location evidence="1">Nucleus</location>
    </subcellularLocation>
</comment>
<dbReference type="InterPro" id="IPR002100">
    <property type="entry name" value="TF_MADSbox"/>
</dbReference>
<feature type="non-terminal residue" evidence="9">
    <location>
        <position position="272"/>
    </location>
</feature>
<keyword evidence="10" id="KW-1185">Reference proteome</keyword>
<dbReference type="Pfam" id="PF00319">
    <property type="entry name" value="SRF-TF"/>
    <property type="match status" value="1"/>
</dbReference>
<dbReference type="Proteomes" id="UP000323597">
    <property type="component" value="Chromosome A02"/>
</dbReference>
<dbReference type="GO" id="GO:0046983">
    <property type="term" value="F:protein dimerization activity"/>
    <property type="evidence" value="ECO:0007669"/>
    <property type="project" value="InterPro"/>
</dbReference>
<dbReference type="PANTHER" id="PTHR48019">
    <property type="entry name" value="SERUM RESPONSE FACTOR HOMOLOG"/>
    <property type="match status" value="1"/>
</dbReference>
<evidence type="ECO:0000313" key="9">
    <source>
        <dbReference type="EMBL" id="TYJ46886.1"/>
    </source>
</evidence>
<keyword evidence="5" id="KW-0539">Nucleus</keyword>
<organism evidence="9 10">
    <name type="scientific">Gossypium mustelinum</name>
    <name type="common">Cotton</name>
    <name type="synonym">Gossypium caicoense</name>
    <dbReference type="NCBI Taxonomy" id="34275"/>
    <lineage>
        <taxon>Eukaryota</taxon>
        <taxon>Viridiplantae</taxon>
        <taxon>Streptophyta</taxon>
        <taxon>Embryophyta</taxon>
        <taxon>Tracheophyta</taxon>
        <taxon>Spermatophyta</taxon>
        <taxon>Magnoliopsida</taxon>
        <taxon>eudicotyledons</taxon>
        <taxon>Gunneridae</taxon>
        <taxon>Pentapetalae</taxon>
        <taxon>rosids</taxon>
        <taxon>malvids</taxon>
        <taxon>Malvales</taxon>
        <taxon>Malvaceae</taxon>
        <taxon>Malvoideae</taxon>
        <taxon>Gossypium</taxon>
    </lineage>
</organism>
<evidence type="ECO:0000256" key="3">
    <source>
        <dbReference type="ARBA" id="ARBA00023125"/>
    </source>
</evidence>
<feature type="region of interest" description="Disordered" evidence="7">
    <location>
        <begin position="150"/>
        <end position="169"/>
    </location>
</feature>
<reference evidence="9 10" key="1">
    <citation type="submission" date="2019-07" db="EMBL/GenBank/DDBJ databases">
        <title>WGS assembly of Gossypium mustelinum.</title>
        <authorList>
            <person name="Chen Z.J."/>
            <person name="Sreedasyam A."/>
            <person name="Ando A."/>
            <person name="Song Q."/>
            <person name="De L."/>
            <person name="Hulse-Kemp A."/>
            <person name="Ding M."/>
            <person name="Ye W."/>
            <person name="Kirkbride R."/>
            <person name="Jenkins J."/>
            <person name="Plott C."/>
            <person name="Lovell J."/>
            <person name="Lin Y.-M."/>
            <person name="Vaughn R."/>
            <person name="Liu B."/>
            <person name="Li W."/>
            <person name="Simpson S."/>
            <person name="Scheffler B."/>
            <person name="Saski C."/>
            <person name="Grover C."/>
            <person name="Hu G."/>
            <person name="Conover J."/>
            <person name="Carlson J."/>
            <person name="Shu S."/>
            <person name="Boston L."/>
            <person name="Williams M."/>
            <person name="Peterson D."/>
            <person name="Mcgee K."/>
            <person name="Jones D."/>
            <person name="Wendel J."/>
            <person name="Stelly D."/>
            <person name="Grimwood J."/>
            <person name="Schmutz J."/>
        </authorList>
    </citation>
    <scope>NUCLEOTIDE SEQUENCE [LARGE SCALE GENOMIC DNA]</scope>
    <source>
        <strain evidence="9">1408120.09</strain>
    </source>
</reference>
<protein>
    <recommendedName>
        <fullName evidence="8">MADS-box domain-containing protein</fullName>
    </recommendedName>
</protein>
<keyword evidence="4" id="KW-0804">Transcription</keyword>
<dbReference type="PROSITE" id="PS50066">
    <property type="entry name" value="MADS_BOX_2"/>
    <property type="match status" value="1"/>
</dbReference>
<dbReference type="GO" id="GO:0005634">
    <property type="term" value="C:nucleus"/>
    <property type="evidence" value="ECO:0007669"/>
    <property type="project" value="UniProtKB-SubCell"/>
</dbReference>
<proteinExistence type="predicted"/>
<name>A0A5D3ABJ2_GOSMU</name>
<evidence type="ECO:0000256" key="1">
    <source>
        <dbReference type="ARBA" id="ARBA00004123"/>
    </source>
</evidence>
<keyword evidence="3" id="KW-0238">DNA-binding</keyword>
<dbReference type="EMBL" id="CM017637">
    <property type="protein sequence ID" value="TYJ46886.1"/>
    <property type="molecule type" value="Genomic_DNA"/>
</dbReference>
<gene>
    <name evidence="9" type="ORF">E1A91_A02G150300v1</name>
</gene>
<dbReference type="Gene3D" id="3.40.1810.10">
    <property type="entry name" value="Transcription factor, MADS-box"/>
    <property type="match status" value="1"/>
</dbReference>
<accession>A0A5D3ABJ2</accession>